<dbReference type="InterPro" id="IPR007263">
    <property type="entry name" value="DCC1-like"/>
</dbReference>
<dbReference type="PANTHER" id="PTHR33639">
    <property type="entry name" value="THIOL-DISULFIDE OXIDOREDUCTASE DCC"/>
    <property type="match status" value="1"/>
</dbReference>
<evidence type="ECO:0000313" key="2">
    <source>
        <dbReference type="Proteomes" id="UP000245790"/>
    </source>
</evidence>
<dbReference type="EMBL" id="QGGU01000013">
    <property type="protein sequence ID" value="PWK46417.1"/>
    <property type="molecule type" value="Genomic_DNA"/>
</dbReference>
<proteinExistence type="predicted"/>
<comment type="caution">
    <text evidence="1">The sequence shown here is derived from an EMBL/GenBank/DDBJ whole genome shotgun (WGS) entry which is preliminary data.</text>
</comment>
<dbReference type="OrthoDB" id="5294764at2"/>
<organism evidence="1 2">
    <name type="scientific">Pleionea mediterranea</name>
    <dbReference type="NCBI Taxonomy" id="523701"/>
    <lineage>
        <taxon>Bacteria</taxon>
        <taxon>Pseudomonadati</taxon>
        <taxon>Pseudomonadota</taxon>
        <taxon>Gammaproteobacteria</taxon>
        <taxon>Oceanospirillales</taxon>
        <taxon>Pleioneaceae</taxon>
        <taxon>Pleionea</taxon>
    </lineage>
</organism>
<evidence type="ECO:0000313" key="1">
    <source>
        <dbReference type="EMBL" id="PWK46417.1"/>
    </source>
</evidence>
<dbReference type="AlphaFoldDB" id="A0A316FWI3"/>
<dbReference type="GO" id="GO:0015035">
    <property type="term" value="F:protein-disulfide reductase activity"/>
    <property type="evidence" value="ECO:0007669"/>
    <property type="project" value="InterPro"/>
</dbReference>
<accession>A0A316FWI3</accession>
<reference evidence="1 2" key="1">
    <citation type="submission" date="2018-05" db="EMBL/GenBank/DDBJ databases">
        <title>Genomic Encyclopedia of Type Strains, Phase IV (KMG-IV): sequencing the most valuable type-strain genomes for metagenomic binning, comparative biology and taxonomic classification.</title>
        <authorList>
            <person name="Goeker M."/>
        </authorList>
    </citation>
    <scope>NUCLEOTIDE SEQUENCE [LARGE SCALE GENOMIC DNA]</scope>
    <source>
        <strain evidence="1 2">DSM 25350</strain>
    </source>
</reference>
<dbReference type="Proteomes" id="UP000245790">
    <property type="component" value="Unassembled WGS sequence"/>
</dbReference>
<dbReference type="RefSeq" id="WP_109764852.1">
    <property type="nucleotide sequence ID" value="NZ_QGGU01000013.1"/>
</dbReference>
<dbReference type="Pfam" id="PF04134">
    <property type="entry name" value="DCC1-like"/>
    <property type="match status" value="1"/>
</dbReference>
<dbReference type="InterPro" id="IPR052927">
    <property type="entry name" value="DCC_oxidoreductase"/>
</dbReference>
<sequence length="140" mass="16588">MPSAIDSKDQIILFDGVCKLCNAWIKFIIKYDKEKQFKLCSVQSSQGKTLLKRYGLPTDHYETMVLVKNKKAYQKSSAFLKVIQQISYPWKALMIFKVIPEKLRDWLYDRIALNRYKLFGRYDHCQIPSAEHSERFIDDK</sequence>
<keyword evidence="2" id="KW-1185">Reference proteome</keyword>
<gene>
    <name evidence="1" type="ORF">C8D97_113102</name>
</gene>
<protein>
    <submittedName>
        <fullName evidence="1">Putative DCC family thiol-disulfide oxidoreductase YuxK</fullName>
    </submittedName>
</protein>
<name>A0A316FWI3_9GAMM</name>
<dbReference type="PANTHER" id="PTHR33639:SF2">
    <property type="entry name" value="DUF393 DOMAIN-CONTAINING PROTEIN"/>
    <property type="match status" value="1"/>
</dbReference>